<comment type="caution">
    <text evidence="1">The sequence shown here is derived from an EMBL/GenBank/DDBJ whole genome shotgun (WGS) entry which is preliminary data.</text>
</comment>
<evidence type="ECO:0000313" key="2">
    <source>
        <dbReference type="Proteomes" id="UP001501116"/>
    </source>
</evidence>
<protein>
    <submittedName>
        <fullName evidence="1">Uncharacterized protein</fullName>
    </submittedName>
</protein>
<accession>A0ABP5D097</accession>
<sequence length="80" mass="8686">MTWHSADKSASARRYLRIPTQVKRGISDPLRPFAGPVVPCLFRAATRVAVIGRDVTELTFGTSSPIPVPADRRLAIVPAC</sequence>
<proteinExistence type="predicted"/>
<organism evidence="1 2">
    <name type="scientific">Amycolatopsis minnesotensis</name>
    <dbReference type="NCBI Taxonomy" id="337894"/>
    <lineage>
        <taxon>Bacteria</taxon>
        <taxon>Bacillati</taxon>
        <taxon>Actinomycetota</taxon>
        <taxon>Actinomycetes</taxon>
        <taxon>Pseudonocardiales</taxon>
        <taxon>Pseudonocardiaceae</taxon>
        <taxon>Amycolatopsis</taxon>
    </lineage>
</organism>
<gene>
    <name evidence="1" type="ORF">GCM10009754_53170</name>
</gene>
<reference evidence="2" key="1">
    <citation type="journal article" date="2019" name="Int. J. Syst. Evol. Microbiol.">
        <title>The Global Catalogue of Microorganisms (GCM) 10K type strain sequencing project: providing services to taxonomists for standard genome sequencing and annotation.</title>
        <authorList>
            <consortium name="The Broad Institute Genomics Platform"/>
            <consortium name="The Broad Institute Genome Sequencing Center for Infectious Disease"/>
            <person name="Wu L."/>
            <person name="Ma J."/>
        </authorList>
    </citation>
    <scope>NUCLEOTIDE SEQUENCE [LARGE SCALE GENOMIC DNA]</scope>
    <source>
        <strain evidence="2">JCM 14545</strain>
    </source>
</reference>
<dbReference type="EMBL" id="BAAANN010000022">
    <property type="protein sequence ID" value="GAA1972046.1"/>
    <property type="molecule type" value="Genomic_DNA"/>
</dbReference>
<keyword evidence="2" id="KW-1185">Reference proteome</keyword>
<name>A0ABP5D097_9PSEU</name>
<dbReference type="Proteomes" id="UP001501116">
    <property type="component" value="Unassembled WGS sequence"/>
</dbReference>
<evidence type="ECO:0000313" key="1">
    <source>
        <dbReference type="EMBL" id="GAA1972046.1"/>
    </source>
</evidence>